<proteinExistence type="predicted"/>
<comment type="caution">
    <text evidence="1">The sequence shown here is derived from an EMBL/GenBank/DDBJ whole genome shotgun (WGS) entry which is preliminary data.</text>
</comment>
<keyword evidence="2" id="KW-1185">Reference proteome</keyword>
<reference evidence="1 2" key="1">
    <citation type="submission" date="2019-05" db="EMBL/GenBank/DDBJ databases">
        <title>Another draft genome of Portunus trituberculatus and its Hox gene families provides insights of decapod evolution.</title>
        <authorList>
            <person name="Jeong J.-H."/>
            <person name="Song I."/>
            <person name="Kim S."/>
            <person name="Choi T."/>
            <person name="Kim D."/>
            <person name="Ryu S."/>
            <person name="Kim W."/>
        </authorList>
    </citation>
    <scope>NUCLEOTIDE SEQUENCE [LARGE SCALE GENOMIC DNA]</scope>
    <source>
        <tissue evidence="1">Muscle</tissue>
    </source>
</reference>
<dbReference type="EMBL" id="VSRR010107503">
    <property type="protein sequence ID" value="MPC96827.1"/>
    <property type="molecule type" value="Genomic_DNA"/>
</dbReference>
<sequence length="63" mass="6858">MFGETKLKAHLIHQRDVPNVPTASISHPAPIPASLPLVLYASPPLHRASPSRTPRQISLLPFS</sequence>
<accession>A0A5B7JUL3</accession>
<dbReference type="AlphaFoldDB" id="A0A5B7JUL3"/>
<evidence type="ECO:0000313" key="1">
    <source>
        <dbReference type="EMBL" id="MPC96827.1"/>
    </source>
</evidence>
<organism evidence="1 2">
    <name type="scientific">Portunus trituberculatus</name>
    <name type="common">Swimming crab</name>
    <name type="synonym">Neptunus trituberculatus</name>
    <dbReference type="NCBI Taxonomy" id="210409"/>
    <lineage>
        <taxon>Eukaryota</taxon>
        <taxon>Metazoa</taxon>
        <taxon>Ecdysozoa</taxon>
        <taxon>Arthropoda</taxon>
        <taxon>Crustacea</taxon>
        <taxon>Multicrustacea</taxon>
        <taxon>Malacostraca</taxon>
        <taxon>Eumalacostraca</taxon>
        <taxon>Eucarida</taxon>
        <taxon>Decapoda</taxon>
        <taxon>Pleocyemata</taxon>
        <taxon>Brachyura</taxon>
        <taxon>Eubrachyura</taxon>
        <taxon>Portunoidea</taxon>
        <taxon>Portunidae</taxon>
        <taxon>Portuninae</taxon>
        <taxon>Portunus</taxon>
    </lineage>
</organism>
<name>A0A5B7JUL3_PORTR</name>
<gene>
    <name evidence="1" type="ORF">E2C01_092106</name>
</gene>
<protein>
    <submittedName>
        <fullName evidence="1">Uncharacterized protein</fullName>
    </submittedName>
</protein>
<dbReference type="Proteomes" id="UP000324222">
    <property type="component" value="Unassembled WGS sequence"/>
</dbReference>
<evidence type="ECO:0000313" key="2">
    <source>
        <dbReference type="Proteomes" id="UP000324222"/>
    </source>
</evidence>